<feature type="binding site" evidence="6">
    <location>
        <position position="30"/>
    </location>
    <ligand>
        <name>substrate</name>
    </ligand>
</feature>
<comment type="subcellular location">
    <subcellularLocation>
        <location evidence="6">Cytoplasm</location>
    </subcellularLocation>
</comment>
<dbReference type="SUPFAM" id="SSF50324">
    <property type="entry name" value="Inorganic pyrophosphatase"/>
    <property type="match status" value="1"/>
</dbReference>
<keyword evidence="4 6" id="KW-0378">Hydrolase</keyword>
<dbReference type="HAMAP" id="MF_00209">
    <property type="entry name" value="Inorganic_PPase"/>
    <property type="match status" value="1"/>
</dbReference>
<comment type="similarity">
    <text evidence="6">Belongs to the PPase family.</text>
</comment>
<evidence type="ECO:0000256" key="5">
    <source>
        <dbReference type="ARBA" id="ARBA00022842"/>
    </source>
</evidence>
<feature type="binding site" evidence="6">
    <location>
        <position position="71"/>
    </location>
    <ligand>
        <name>Mg(2+)</name>
        <dbReference type="ChEBI" id="CHEBI:18420"/>
        <label>2</label>
    </ligand>
</feature>
<evidence type="ECO:0000256" key="6">
    <source>
        <dbReference type="HAMAP-Rule" id="MF_00209"/>
    </source>
</evidence>
<proteinExistence type="inferred from homology"/>
<dbReference type="AlphaFoldDB" id="A0A0W0WLC2"/>
<dbReference type="GO" id="GO:0004427">
    <property type="term" value="F:inorganic diphosphate phosphatase activity"/>
    <property type="evidence" value="ECO:0007669"/>
    <property type="project" value="UniProtKB-UniRule"/>
</dbReference>
<dbReference type="Proteomes" id="UP000054725">
    <property type="component" value="Unassembled WGS sequence"/>
</dbReference>
<evidence type="ECO:0000313" key="7">
    <source>
        <dbReference type="EMBL" id="KTD33122.1"/>
    </source>
</evidence>
<evidence type="ECO:0000256" key="4">
    <source>
        <dbReference type="ARBA" id="ARBA00022801"/>
    </source>
</evidence>
<evidence type="ECO:0000256" key="1">
    <source>
        <dbReference type="ARBA" id="ARBA00001946"/>
    </source>
</evidence>
<comment type="function">
    <text evidence="6">Catalyzes the hydrolysis of inorganic pyrophosphate (PPi) forming two phosphate ions.</text>
</comment>
<dbReference type="GO" id="GO:0006796">
    <property type="term" value="P:phosphate-containing compound metabolic process"/>
    <property type="evidence" value="ECO:0007669"/>
    <property type="project" value="InterPro"/>
</dbReference>
<dbReference type="NCBIfam" id="NF002317">
    <property type="entry name" value="PRK01250.1"/>
    <property type="match status" value="1"/>
</dbReference>
<dbReference type="GO" id="GO:0000287">
    <property type="term" value="F:magnesium ion binding"/>
    <property type="evidence" value="ECO:0007669"/>
    <property type="project" value="UniProtKB-UniRule"/>
</dbReference>
<sequence>MGLMDIKSGRNIPNEINVIIEIPMHGEPVKYEVDKETGALFVDRFMTTAMFYPTNYGYVPSTLSEDGDPVDVLVVTPVPLISGAVIPCRPVGMLKMTDEAGVDAKLLAVPISKLSKMYDSIKTHEDIPRHLLLSLEHFFQHYKDLEEGKWVKLNGWEGPEAAYQEILSSIERYNKKTEFI</sequence>
<dbReference type="STRING" id="45070.Lnau_2770"/>
<dbReference type="RefSeq" id="WP_058505740.1">
    <property type="nucleotide sequence ID" value="NZ_CAAAIF010000003.1"/>
</dbReference>
<name>A0A0W0WLC2_9GAMM</name>
<keyword evidence="8" id="KW-1185">Reference proteome</keyword>
<comment type="subunit">
    <text evidence="6">Homohexamer.</text>
</comment>
<feature type="binding site" evidence="6">
    <location>
        <position position="103"/>
    </location>
    <ligand>
        <name>Mg(2+)</name>
        <dbReference type="ChEBI" id="CHEBI:18420"/>
        <label>1</label>
    </ligand>
</feature>
<dbReference type="Pfam" id="PF00719">
    <property type="entry name" value="Pyrophosphatase"/>
    <property type="match status" value="1"/>
</dbReference>
<dbReference type="Gene3D" id="3.90.80.10">
    <property type="entry name" value="Inorganic pyrophosphatase"/>
    <property type="match status" value="1"/>
</dbReference>
<feature type="binding site" evidence="6">
    <location>
        <position position="56"/>
    </location>
    <ligand>
        <name>substrate</name>
    </ligand>
</feature>
<keyword evidence="2 6" id="KW-0963">Cytoplasm</keyword>
<gene>
    <name evidence="6 7" type="primary">ppa</name>
    <name evidence="7" type="ORF">Lnau_2770</name>
</gene>
<reference evidence="7 8" key="1">
    <citation type="submission" date="2015-11" db="EMBL/GenBank/DDBJ databases">
        <title>Genomic analysis of 38 Legionella species identifies large and diverse effector repertoires.</title>
        <authorList>
            <person name="Burstein D."/>
            <person name="Amaro F."/>
            <person name="Zusman T."/>
            <person name="Lifshitz Z."/>
            <person name="Cohen O."/>
            <person name="Gilbert J.A."/>
            <person name="Pupko T."/>
            <person name="Shuman H.A."/>
            <person name="Segal G."/>
        </authorList>
    </citation>
    <scope>NUCLEOTIDE SEQUENCE [LARGE SCALE GENOMIC DNA]</scope>
    <source>
        <strain evidence="7 8">ATCC 49506</strain>
    </source>
</reference>
<dbReference type="EC" id="3.6.1.1" evidence="6"/>
<evidence type="ECO:0000256" key="2">
    <source>
        <dbReference type="ARBA" id="ARBA00022490"/>
    </source>
</evidence>
<evidence type="ECO:0000256" key="3">
    <source>
        <dbReference type="ARBA" id="ARBA00022723"/>
    </source>
</evidence>
<comment type="cofactor">
    <cofactor evidence="1 6">
        <name>Mg(2+)</name>
        <dbReference type="ChEBI" id="CHEBI:18420"/>
    </cofactor>
</comment>
<organism evidence="7 8">
    <name type="scientific">Legionella nautarum</name>
    <dbReference type="NCBI Taxonomy" id="45070"/>
    <lineage>
        <taxon>Bacteria</taxon>
        <taxon>Pseudomonadati</taxon>
        <taxon>Pseudomonadota</taxon>
        <taxon>Gammaproteobacteria</taxon>
        <taxon>Legionellales</taxon>
        <taxon>Legionellaceae</taxon>
        <taxon>Legionella</taxon>
    </lineage>
</organism>
<feature type="binding site" evidence="6">
    <location>
        <position position="142"/>
    </location>
    <ligand>
        <name>substrate</name>
    </ligand>
</feature>
<feature type="binding site" evidence="6">
    <location>
        <position position="71"/>
    </location>
    <ligand>
        <name>Mg(2+)</name>
        <dbReference type="ChEBI" id="CHEBI:18420"/>
        <label>1</label>
    </ligand>
</feature>
<feature type="binding site" evidence="6">
    <location>
        <position position="66"/>
    </location>
    <ligand>
        <name>Mg(2+)</name>
        <dbReference type="ChEBI" id="CHEBI:18420"/>
        <label>1</label>
    </ligand>
</feature>
<feature type="binding site" evidence="6">
    <location>
        <position position="44"/>
    </location>
    <ligand>
        <name>substrate</name>
    </ligand>
</feature>
<dbReference type="GO" id="GO:0005737">
    <property type="term" value="C:cytoplasm"/>
    <property type="evidence" value="ECO:0007669"/>
    <property type="project" value="UniProtKB-SubCell"/>
</dbReference>
<dbReference type="PROSITE" id="PS00387">
    <property type="entry name" value="PPASE"/>
    <property type="match status" value="1"/>
</dbReference>
<keyword evidence="5 6" id="KW-0460">Magnesium</keyword>
<keyword evidence="3 6" id="KW-0479">Metal-binding</keyword>
<comment type="catalytic activity">
    <reaction evidence="6">
        <text>diphosphate + H2O = 2 phosphate + H(+)</text>
        <dbReference type="Rhea" id="RHEA:24576"/>
        <dbReference type="ChEBI" id="CHEBI:15377"/>
        <dbReference type="ChEBI" id="CHEBI:15378"/>
        <dbReference type="ChEBI" id="CHEBI:33019"/>
        <dbReference type="ChEBI" id="CHEBI:43474"/>
        <dbReference type="EC" id="3.6.1.1"/>
    </reaction>
</comment>
<dbReference type="FunFam" id="3.90.80.10:FF:000001">
    <property type="entry name" value="Inorganic pyrophosphatase"/>
    <property type="match status" value="1"/>
</dbReference>
<dbReference type="EMBL" id="LNYO01000024">
    <property type="protein sequence ID" value="KTD33122.1"/>
    <property type="molecule type" value="Genomic_DNA"/>
</dbReference>
<accession>A0A0W0WLC2</accession>
<dbReference type="PANTHER" id="PTHR10286">
    <property type="entry name" value="INORGANIC PYROPHOSPHATASE"/>
    <property type="match status" value="1"/>
</dbReference>
<dbReference type="InterPro" id="IPR036649">
    <property type="entry name" value="Pyrophosphatase_sf"/>
</dbReference>
<dbReference type="PATRIC" id="fig|45070.6.peg.2923"/>
<evidence type="ECO:0000313" key="8">
    <source>
        <dbReference type="Proteomes" id="UP000054725"/>
    </source>
</evidence>
<dbReference type="CDD" id="cd00412">
    <property type="entry name" value="pyrophosphatase"/>
    <property type="match status" value="1"/>
</dbReference>
<dbReference type="InterPro" id="IPR008162">
    <property type="entry name" value="Pyrophosphatase"/>
</dbReference>
<dbReference type="OrthoDB" id="5187599at2"/>
<comment type="caution">
    <text evidence="7">The sequence shown here is derived from an EMBL/GenBank/DDBJ whole genome shotgun (WGS) entry which is preliminary data.</text>
</comment>
<protein>
    <recommendedName>
        <fullName evidence="6">Inorganic pyrophosphatase</fullName>
        <ecNumber evidence="6">3.6.1.1</ecNumber>
    </recommendedName>
    <alternativeName>
        <fullName evidence="6">Pyrophosphate phospho-hydrolase</fullName>
        <shortName evidence="6">PPase</shortName>
    </alternativeName>
</protein>